<protein>
    <recommendedName>
        <fullName evidence="5">CRISPR-associated protein Cas6 C-terminal domain-containing protein</fullName>
    </recommendedName>
</protein>
<evidence type="ECO:0000256" key="3">
    <source>
        <dbReference type="ARBA" id="ARBA00022801"/>
    </source>
</evidence>
<dbReference type="InterPro" id="IPR019267">
    <property type="entry name" value="CRISPR-assoc_Cas6_C"/>
</dbReference>
<reference evidence="6 7" key="1">
    <citation type="journal article" date="2014" name="Appl. Environ. Microbiol.">
        <title>Elucidation of insertion elements encoded on plasmids and in vitro construction of shuttle vectors from the toxic cyanobacterium Planktothrix.</title>
        <authorList>
            <person name="Christiansen G."/>
            <person name="Goesmann A."/>
            <person name="Kurmayer R."/>
        </authorList>
    </citation>
    <scope>NUCLEOTIDE SEQUENCE [LARGE SCALE GENOMIC DNA]</scope>
    <source>
        <strain evidence="6 7">NIVA-CYA 126/8</strain>
    </source>
</reference>
<feature type="domain" description="CRISPR-associated protein Cas6 C-terminal" evidence="5">
    <location>
        <begin position="153"/>
        <end position="263"/>
    </location>
</feature>
<dbReference type="InterPro" id="IPR010156">
    <property type="entry name" value="CRISPR-assoc_prot_Cas6"/>
</dbReference>
<proteinExistence type="predicted"/>
<keyword evidence="4" id="KW-0051">Antiviral defense</keyword>
<keyword evidence="7" id="KW-1185">Reference proteome</keyword>
<dbReference type="RefSeq" id="WP_042156680.1">
    <property type="nucleotide sequence ID" value="NZ_CM002803.1"/>
</dbReference>
<evidence type="ECO:0000256" key="1">
    <source>
        <dbReference type="ARBA" id="ARBA00022722"/>
    </source>
</evidence>
<dbReference type="PATRIC" id="fig|388467.6.peg.4378"/>
<keyword evidence="3" id="KW-0378">Hydrolase</keyword>
<dbReference type="Gene3D" id="3.30.70.1900">
    <property type="match status" value="1"/>
</dbReference>
<dbReference type="Proteomes" id="UP000027395">
    <property type="component" value="Chromosome"/>
</dbReference>
<evidence type="ECO:0000256" key="2">
    <source>
        <dbReference type="ARBA" id="ARBA00022759"/>
    </source>
</evidence>
<dbReference type="GeneID" id="77290460"/>
<sequence>MELIPLQSDKSFNLYAIIVQIAAINRDYLPPTLGRAIHAQVLYWLQMGDPNASEYVHNSQDSPISLSGLIGHRRGDRIRSGDEFYFRIGLLNGSLLEPLLNGIEQWGSKPLTLGKFPFIIKGIHSLPGTHPWVGSGDYQMLAKLPKNSDDITLEFLSPTSFKQQKYVQLFPSPELVFSSLMKRWNAFAPETQKFEAIAWQGFVSAYSLETHALKMENNVEIGAKGWIKYRFPDPQEAKIANILAHFAFFSAIGRKTALGMGQTRISHQLSVVS</sequence>
<dbReference type="HOGENOM" id="CLU_063836_1_0_3"/>
<dbReference type="Gene3D" id="3.30.70.1890">
    <property type="match status" value="1"/>
</dbReference>
<dbReference type="GO" id="GO:0016788">
    <property type="term" value="F:hydrolase activity, acting on ester bonds"/>
    <property type="evidence" value="ECO:0007669"/>
    <property type="project" value="InterPro"/>
</dbReference>
<dbReference type="Pfam" id="PF10040">
    <property type="entry name" value="CRISPR_Cas6"/>
    <property type="match status" value="1"/>
</dbReference>
<gene>
    <name evidence="6" type="ORF">A19Y_4438</name>
</gene>
<dbReference type="STRING" id="388467.A19Y_4438"/>
<keyword evidence="1" id="KW-0540">Nuclease</keyword>
<evidence type="ECO:0000256" key="4">
    <source>
        <dbReference type="ARBA" id="ARBA00023118"/>
    </source>
</evidence>
<organism evidence="6 7">
    <name type="scientific">Planktothrix agardhii (strain NIVA-CYA 126/8)</name>
    <dbReference type="NCBI Taxonomy" id="388467"/>
    <lineage>
        <taxon>Bacteria</taxon>
        <taxon>Bacillati</taxon>
        <taxon>Cyanobacteriota</taxon>
        <taxon>Cyanophyceae</taxon>
        <taxon>Oscillatoriophycideae</taxon>
        <taxon>Oscillatoriales</taxon>
        <taxon>Microcoleaceae</taxon>
        <taxon>Planktothrix</taxon>
    </lineage>
</organism>
<dbReference type="GO" id="GO:0051607">
    <property type="term" value="P:defense response to virus"/>
    <property type="evidence" value="ECO:0007669"/>
    <property type="project" value="UniProtKB-KW"/>
</dbReference>
<dbReference type="GO" id="GO:0004519">
    <property type="term" value="F:endonuclease activity"/>
    <property type="evidence" value="ECO:0007669"/>
    <property type="project" value="UniProtKB-KW"/>
</dbReference>
<dbReference type="NCBIfam" id="TIGR01877">
    <property type="entry name" value="cas_cas6"/>
    <property type="match status" value="1"/>
</dbReference>
<evidence type="ECO:0000313" key="6">
    <source>
        <dbReference type="EMBL" id="KEI69090.1"/>
    </source>
</evidence>
<dbReference type="AlphaFoldDB" id="A0A073CYE9"/>
<keyword evidence="2" id="KW-0255">Endonuclease</keyword>
<dbReference type="EMBL" id="CM002803">
    <property type="protein sequence ID" value="KEI69090.1"/>
    <property type="molecule type" value="Genomic_DNA"/>
</dbReference>
<name>A0A073CYE9_PLAA1</name>
<accession>A0A073CYE9</accession>
<dbReference type="InterPro" id="IPR045747">
    <property type="entry name" value="CRISPR-assoc_prot_Cas6_N_sf"/>
</dbReference>
<dbReference type="CDD" id="cd21141">
    <property type="entry name" value="Cas6_III-like"/>
    <property type="match status" value="1"/>
</dbReference>
<evidence type="ECO:0000259" key="5">
    <source>
        <dbReference type="Pfam" id="PF10040"/>
    </source>
</evidence>
<dbReference type="eggNOG" id="COG5551">
    <property type="taxonomic scope" value="Bacteria"/>
</dbReference>
<evidence type="ECO:0000313" key="7">
    <source>
        <dbReference type="Proteomes" id="UP000027395"/>
    </source>
</evidence>